<protein>
    <submittedName>
        <fullName evidence="2">DUF1700 domain-containing protein</fullName>
    </submittedName>
</protein>
<comment type="caution">
    <text evidence="2">The sequence shown here is derived from an EMBL/GenBank/DDBJ whole genome shotgun (WGS) entry which is preliminary data.</text>
</comment>
<reference evidence="2 3" key="1">
    <citation type="submission" date="2020-02" db="EMBL/GenBank/DDBJ databases">
        <title>Genome assembly of a novel Clostridium senegalense strain.</title>
        <authorList>
            <person name="Gupta T.B."/>
            <person name="Jauregui R."/>
            <person name="Maclean P."/>
            <person name="Nawarathana A."/>
            <person name="Brightwell G."/>
        </authorList>
    </citation>
    <scope>NUCLEOTIDE SEQUENCE [LARGE SCALE GENOMIC DNA]</scope>
    <source>
        <strain evidence="2 3">AGRFS4</strain>
    </source>
</reference>
<dbReference type="Proteomes" id="UP000481872">
    <property type="component" value="Unassembled WGS sequence"/>
</dbReference>
<dbReference type="AlphaFoldDB" id="A0A6M0H2L3"/>
<organism evidence="2 3">
    <name type="scientific">Clostridium senegalense</name>
    <dbReference type="NCBI Taxonomy" id="1465809"/>
    <lineage>
        <taxon>Bacteria</taxon>
        <taxon>Bacillati</taxon>
        <taxon>Bacillota</taxon>
        <taxon>Clostridia</taxon>
        <taxon>Eubacteriales</taxon>
        <taxon>Clostridiaceae</taxon>
        <taxon>Clostridium</taxon>
    </lineage>
</organism>
<feature type="transmembrane region" description="Helical" evidence="1">
    <location>
        <begin position="121"/>
        <end position="154"/>
    </location>
</feature>
<keyword evidence="1" id="KW-1133">Transmembrane helix</keyword>
<dbReference type="Pfam" id="PF22564">
    <property type="entry name" value="HAAS"/>
    <property type="match status" value="1"/>
</dbReference>
<name>A0A6M0H2L3_9CLOT</name>
<keyword evidence="1" id="KW-0472">Membrane</keyword>
<sequence>MNRKEFLEILRDYLSDSFSENEVSDIIRDYEEFFLNGELEGKSDETIISSLGSPKTIANDLKREMKKSDVNSNQKKDYGREAKKIWGKTKRLGKRGIERSKEFLNSNDILNEKIPIWGVKAILIILTLFLIMPTIFIITGIISATLTLIGFTIMDIGGYIISFPMMTANMYMGLFIFFMALAGTGVMLALWTIYIYIVKFFKDIILRYISWVKTRKMYIRVKENNTYNENYNNNTLSLSKNEEVEHEIDDEDKEDSYNE</sequence>
<feature type="transmembrane region" description="Helical" evidence="1">
    <location>
        <begin position="174"/>
        <end position="197"/>
    </location>
</feature>
<accession>A0A6M0H2L3</accession>
<keyword evidence="3" id="KW-1185">Reference proteome</keyword>
<gene>
    <name evidence="2" type="ORF">G3M99_04515</name>
</gene>
<dbReference type="RefSeq" id="WP_199869344.1">
    <property type="nucleotide sequence ID" value="NZ_JAAGPU010000005.1"/>
</dbReference>
<evidence type="ECO:0000313" key="3">
    <source>
        <dbReference type="Proteomes" id="UP000481872"/>
    </source>
</evidence>
<proteinExistence type="predicted"/>
<keyword evidence="1" id="KW-0812">Transmembrane</keyword>
<dbReference type="EMBL" id="JAAGPU010000005">
    <property type="protein sequence ID" value="NEU04131.1"/>
    <property type="molecule type" value="Genomic_DNA"/>
</dbReference>
<evidence type="ECO:0000256" key="1">
    <source>
        <dbReference type="SAM" id="Phobius"/>
    </source>
</evidence>
<evidence type="ECO:0000313" key="2">
    <source>
        <dbReference type="EMBL" id="NEU04131.1"/>
    </source>
</evidence>